<dbReference type="EMBL" id="BMAV01014538">
    <property type="protein sequence ID" value="GFY62975.1"/>
    <property type="molecule type" value="Genomic_DNA"/>
</dbReference>
<evidence type="ECO:0000313" key="3">
    <source>
        <dbReference type="Proteomes" id="UP000886998"/>
    </source>
</evidence>
<keyword evidence="3" id="KW-1185">Reference proteome</keyword>
<feature type="compositionally biased region" description="Polar residues" evidence="1">
    <location>
        <begin position="1"/>
        <end position="10"/>
    </location>
</feature>
<dbReference type="Proteomes" id="UP000886998">
    <property type="component" value="Unassembled WGS sequence"/>
</dbReference>
<evidence type="ECO:0000256" key="1">
    <source>
        <dbReference type="SAM" id="MobiDB-lite"/>
    </source>
</evidence>
<organism evidence="2 3">
    <name type="scientific">Trichonephila inaurata madagascariensis</name>
    <dbReference type="NCBI Taxonomy" id="2747483"/>
    <lineage>
        <taxon>Eukaryota</taxon>
        <taxon>Metazoa</taxon>
        <taxon>Ecdysozoa</taxon>
        <taxon>Arthropoda</taxon>
        <taxon>Chelicerata</taxon>
        <taxon>Arachnida</taxon>
        <taxon>Araneae</taxon>
        <taxon>Araneomorphae</taxon>
        <taxon>Entelegynae</taxon>
        <taxon>Araneoidea</taxon>
        <taxon>Nephilidae</taxon>
        <taxon>Trichonephila</taxon>
        <taxon>Trichonephila inaurata</taxon>
    </lineage>
</organism>
<reference evidence="2" key="1">
    <citation type="submission" date="2020-08" db="EMBL/GenBank/DDBJ databases">
        <title>Multicomponent nature underlies the extraordinary mechanical properties of spider dragline silk.</title>
        <authorList>
            <person name="Kono N."/>
            <person name="Nakamura H."/>
            <person name="Mori M."/>
            <person name="Yoshida Y."/>
            <person name="Ohtoshi R."/>
            <person name="Malay A.D."/>
            <person name="Moran D.A.P."/>
            <person name="Tomita M."/>
            <person name="Numata K."/>
            <person name="Arakawa K."/>
        </authorList>
    </citation>
    <scope>NUCLEOTIDE SEQUENCE</scope>
</reference>
<proteinExistence type="predicted"/>
<dbReference type="AlphaFoldDB" id="A0A8X7CE95"/>
<protein>
    <submittedName>
        <fullName evidence="2">Uncharacterized protein</fullName>
    </submittedName>
</protein>
<name>A0A8X7CE95_9ARAC</name>
<sequence>MCDASSTAHNSLLRREPEDGALDVLSPGGTKTSAAIDFCPPTCLFPEFGLRNNTGKEFRTNSWKRLELKVHFATGSRYKIDSNFYVTMFLKMLKKVLKTDKKCFKIT</sequence>
<accession>A0A8X7CE95</accession>
<gene>
    <name evidence="2" type="ORF">TNIN_83641</name>
</gene>
<feature type="region of interest" description="Disordered" evidence="1">
    <location>
        <begin position="1"/>
        <end position="21"/>
    </location>
</feature>
<comment type="caution">
    <text evidence="2">The sequence shown here is derived from an EMBL/GenBank/DDBJ whole genome shotgun (WGS) entry which is preliminary data.</text>
</comment>
<evidence type="ECO:0000313" key="2">
    <source>
        <dbReference type="EMBL" id="GFY62975.1"/>
    </source>
</evidence>